<keyword evidence="1" id="KW-1133">Transmembrane helix</keyword>
<sequence>MQPAGWAFAVFYALLATAVVVTIVHVTRRSRGLRGTSATTGSMYGWSWLVAFTVVGLVLGALGRADTDPAVMGIVSTALPCLVVGTLYMAGAATYRDWSWFALGAWIAVMAGIGAMTGMPSIYLVMSVAGGGGLLVGAFACHVAGRRGRGRP</sequence>
<name>A0A4Z1DYB9_9MICO</name>
<feature type="transmembrane region" description="Helical" evidence="1">
    <location>
        <begin position="98"/>
        <end position="116"/>
    </location>
</feature>
<evidence type="ECO:0000313" key="2">
    <source>
        <dbReference type="EMBL" id="TGO03828.1"/>
    </source>
</evidence>
<gene>
    <name evidence="2" type="ORF">SERN_2840</name>
</gene>
<accession>A0A4Z1DYB9</accession>
<keyword evidence="1" id="KW-0472">Membrane</keyword>
<feature type="transmembrane region" description="Helical" evidence="1">
    <location>
        <begin position="122"/>
        <end position="145"/>
    </location>
</feature>
<feature type="transmembrane region" description="Helical" evidence="1">
    <location>
        <begin position="6"/>
        <end position="26"/>
    </location>
</feature>
<dbReference type="AlphaFoldDB" id="A0A4Z1DYB9"/>
<proteinExistence type="predicted"/>
<feature type="transmembrane region" description="Helical" evidence="1">
    <location>
        <begin position="71"/>
        <end position="91"/>
    </location>
</feature>
<evidence type="ECO:0000313" key="3">
    <source>
        <dbReference type="Proteomes" id="UP000297318"/>
    </source>
</evidence>
<keyword evidence="1" id="KW-0812">Transmembrane</keyword>
<organism evidence="2 3">
    <name type="scientific">Serinibacter arcticus</name>
    <dbReference type="NCBI Taxonomy" id="1655435"/>
    <lineage>
        <taxon>Bacteria</taxon>
        <taxon>Bacillati</taxon>
        <taxon>Actinomycetota</taxon>
        <taxon>Actinomycetes</taxon>
        <taxon>Micrococcales</taxon>
        <taxon>Beutenbergiaceae</taxon>
        <taxon>Serinibacter</taxon>
    </lineage>
</organism>
<keyword evidence="3" id="KW-1185">Reference proteome</keyword>
<evidence type="ECO:0000256" key="1">
    <source>
        <dbReference type="SAM" id="Phobius"/>
    </source>
</evidence>
<dbReference type="Proteomes" id="UP000297318">
    <property type="component" value="Unassembled WGS sequence"/>
</dbReference>
<feature type="transmembrane region" description="Helical" evidence="1">
    <location>
        <begin position="46"/>
        <end position="65"/>
    </location>
</feature>
<reference evidence="2 3" key="1">
    <citation type="submission" date="2018-11" db="EMBL/GenBank/DDBJ databases">
        <title>Complete genome sequencing of the Actinobacteria Serinibacter sp. K3-2.</title>
        <authorList>
            <person name="Rakitin A.L."/>
            <person name="Beletsky A.V."/>
            <person name="Mardanov A.V."/>
            <person name="Ravin N.V."/>
            <person name="Gromova A.S."/>
            <person name="Filippova S.N."/>
            <person name="Gal'Chenko V.F."/>
        </authorList>
    </citation>
    <scope>NUCLEOTIDE SEQUENCE [LARGE SCALE GENOMIC DNA]</scope>
    <source>
        <strain evidence="2 3">K3-2</strain>
    </source>
</reference>
<evidence type="ECO:0008006" key="4">
    <source>
        <dbReference type="Google" id="ProtNLM"/>
    </source>
</evidence>
<protein>
    <recommendedName>
        <fullName evidence="4">Integral membrane protein</fullName>
    </recommendedName>
</protein>
<comment type="caution">
    <text evidence="2">The sequence shown here is derived from an EMBL/GenBank/DDBJ whole genome shotgun (WGS) entry which is preliminary data.</text>
</comment>
<dbReference type="EMBL" id="RHPJ01000005">
    <property type="protein sequence ID" value="TGO03828.1"/>
    <property type="molecule type" value="Genomic_DNA"/>
</dbReference>